<evidence type="ECO:0000313" key="9">
    <source>
        <dbReference type="Proteomes" id="UP000192758"/>
    </source>
</evidence>
<dbReference type="InterPro" id="IPR057266">
    <property type="entry name" value="Ribosomal_uL5_euk/arc-type"/>
</dbReference>
<dbReference type="InterPro" id="IPR031309">
    <property type="entry name" value="Ribosomal_uL5_C"/>
</dbReference>
<dbReference type="STRING" id="646526.A0A1W0E3P1"/>
<dbReference type="GO" id="GO:0003735">
    <property type="term" value="F:structural constituent of ribosome"/>
    <property type="evidence" value="ECO:0007669"/>
    <property type="project" value="InterPro"/>
</dbReference>
<keyword evidence="3 5" id="KW-0689">Ribosomal protein</keyword>
<dbReference type="Gene3D" id="3.30.1440.10">
    <property type="match status" value="1"/>
</dbReference>
<evidence type="ECO:0000313" key="8">
    <source>
        <dbReference type="EMBL" id="OQS53832.1"/>
    </source>
</evidence>
<dbReference type="AlphaFoldDB" id="A0A1W0E3P1"/>
<dbReference type="Pfam" id="PF00281">
    <property type="entry name" value="Ribosomal_L5"/>
    <property type="match status" value="1"/>
</dbReference>
<evidence type="ECO:0000256" key="2">
    <source>
        <dbReference type="ARBA" id="ARBA00008553"/>
    </source>
</evidence>
<evidence type="ECO:0000259" key="6">
    <source>
        <dbReference type="Pfam" id="PF00281"/>
    </source>
</evidence>
<gene>
    <name evidence="8" type="ORF">EHP00_2289</name>
</gene>
<evidence type="ECO:0000256" key="4">
    <source>
        <dbReference type="ARBA" id="ARBA00023274"/>
    </source>
</evidence>
<dbReference type="FunFam" id="3.30.1440.10:FF:000002">
    <property type="entry name" value="60S ribosomal protein L11"/>
    <property type="match status" value="1"/>
</dbReference>
<feature type="domain" description="Large ribosomal subunit protein uL5 N-terminal" evidence="6">
    <location>
        <begin position="1"/>
        <end position="52"/>
    </location>
</feature>
<dbReference type="PIRSF" id="PIRSF002161">
    <property type="entry name" value="Ribosomal_L5"/>
    <property type="match status" value="1"/>
</dbReference>
<dbReference type="GO" id="GO:0005840">
    <property type="term" value="C:ribosome"/>
    <property type="evidence" value="ECO:0007669"/>
    <property type="project" value="UniProtKB-KW"/>
</dbReference>
<evidence type="ECO:0000256" key="3">
    <source>
        <dbReference type="ARBA" id="ARBA00022980"/>
    </source>
</evidence>
<dbReference type="PANTHER" id="PTHR11994">
    <property type="entry name" value="60S RIBOSOMAL PROTEIN L11-RELATED"/>
    <property type="match status" value="1"/>
</dbReference>
<dbReference type="GO" id="GO:0006412">
    <property type="term" value="P:translation"/>
    <property type="evidence" value="ECO:0007669"/>
    <property type="project" value="InterPro"/>
</dbReference>
<sequence>MQHIKIQKLCINTNVKPKEGKLEKAVTVLKQISGQEPFTSKSRLTIRGWGIRRNEKISASVTVKGEKAQKLLEDALKIHSYELKSSCFSNNGCFGFGVEEHIDLGIKFDPSIGIFGLNYFVVLEKPGTRVSKRRRKQSKVGKKQRVVQEEAQEWFKKEYEGVIRE</sequence>
<dbReference type="GO" id="GO:1990904">
    <property type="term" value="C:ribonucleoprotein complex"/>
    <property type="evidence" value="ECO:0007669"/>
    <property type="project" value="UniProtKB-KW"/>
</dbReference>
<dbReference type="InterPro" id="IPR022803">
    <property type="entry name" value="Ribosomal_uL5_dom_sf"/>
</dbReference>
<comment type="similarity">
    <text evidence="2 5">Belongs to the universal ribosomal protein uL5 family.</text>
</comment>
<feature type="domain" description="Large ribosomal subunit protein uL5 C-terminal" evidence="7">
    <location>
        <begin position="56"/>
        <end position="137"/>
    </location>
</feature>
<keyword evidence="9" id="KW-1185">Reference proteome</keyword>
<dbReference type="VEuPathDB" id="MicrosporidiaDB:EHP00_2289"/>
<dbReference type="SUPFAM" id="SSF55282">
    <property type="entry name" value="RL5-like"/>
    <property type="match status" value="1"/>
</dbReference>
<proteinExistence type="inferred from homology"/>
<dbReference type="NCBIfam" id="NF003258">
    <property type="entry name" value="PRK04219.1"/>
    <property type="match status" value="1"/>
</dbReference>
<dbReference type="InterPro" id="IPR031310">
    <property type="entry name" value="Ribosomal_uL5_N"/>
</dbReference>
<dbReference type="Proteomes" id="UP000192758">
    <property type="component" value="Unassembled WGS sequence"/>
</dbReference>
<protein>
    <submittedName>
        <fullName evidence="8">60S ribosomal protein L11</fullName>
    </submittedName>
</protein>
<keyword evidence="4 5" id="KW-0687">Ribonucleoprotein</keyword>
<accession>A0A1W0E3P1</accession>
<comment type="caution">
    <text evidence="8">The sequence shown here is derived from an EMBL/GenBank/DDBJ whole genome shotgun (WGS) entry which is preliminary data.</text>
</comment>
<dbReference type="InterPro" id="IPR002132">
    <property type="entry name" value="Ribosomal_uL5"/>
</dbReference>
<dbReference type="Pfam" id="PF00673">
    <property type="entry name" value="Ribosomal_L5_C"/>
    <property type="match status" value="1"/>
</dbReference>
<comment type="function">
    <text evidence="1">Component of the ribosome, a large ribonucleoprotein complex responsible for the synthesis of proteins in the cell. The small ribosomal subunit (SSU) binds messenger RNAs (mRNAs) and translates the encoded message by selecting cognate aminoacyl-transfer RNA (tRNA) molecules. The large subunit (LSU) contains the ribosomal catalytic site termed the peptidyl transferase center (PTC), which catalyzes the formation of peptide bonds, thereby polymerizing the amino acids delivered by tRNAs into a polypeptide chain. The nascent polypeptides leave the ribosome through a tunnel in the LSU and interact with protein factors that function in enzymatic processing, targeting, and the membrane insertion of nascent chains at the exit of the ribosomal tunnel.</text>
</comment>
<organism evidence="8 9">
    <name type="scientific">Ecytonucleospora hepatopenaei</name>
    <dbReference type="NCBI Taxonomy" id="646526"/>
    <lineage>
        <taxon>Eukaryota</taxon>
        <taxon>Fungi</taxon>
        <taxon>Fungi incertae sedis</taxon>
        <taxon>Microsporidia</taxon>
        <taxon>Enterocytozoonidae</taxon>
        <taxon>Ecytonucleospora</taxon>
    </lineage>
</organism>
<dbReference type="OrthoDB" id="1734943at2759"/>
<name>A0A1W0E3P1_9MICR</name>
<evidence type="ECO:0000259" key="7">
    <source>
        <dbReference type="Pfam" id="PF00673"/>
    </source>
</evidence>
<evidence type="ECO:0000256" key="5">
    <source>
        <dbReference type="RuleBase" id="RU003930"/>
    </source>
</evidence>
<reference evidence="8 9" key="1">
    <citation type="journal article" date="2017" name="Environ. Microbiol.">
        <title>Decay of the glycolytic pathway and adaptation to intranuclear parasitism within Enterocytozoonidae microsporidia.</title>
        <authorList>
            <person name="Wiredu Boakye D."/>
            <person name="Jaroenlak P."/>
            <person name="Prachumwat A."/>
            <person name="Williams T.A."/>
            <person name="Bateman K.S."/>
            <person name="Itsathitphaisarn O."/>
            <person name="Sritunyalucksana K."/>
            <person name="Paszkiewicz K.H."/>
            <person name="Moore K.A."/>
            <person name="Stentiford G.D."/>
            <person name="Williams B.A."/>
        </authorList>
    </citation>
    <scope>NUCLEOTIDE SEQUENCE [LARGE SCALE GENOMIC DNA]</scope>
    <source>
        <strain evidence="8 9">TH1</strain>
    </source>
</reference>
<evidence type="ECO:0000256" key="1">
    <source>
        <dbReference type="ARBA" id="ARBA00004021"/>
    </source>
</evidence>
<dbReference type="EMBL" id="MNPJ01000025">
    <property type="protein sequence ID" value="OQS53832.1"/>
    <property type="molecule type" value="Genomic_DNA"/>
</dbReference>